<keyword evidence="3 7" id="KW-0808">Transferase</keyword>
<keyword evidence="4 7" id="KW-0450">Lipoyl</keyword>
<dbReference type="PANTHER" id="PTHR43178">
    <property type="entry name" value="DIHYDROLIPOAMIDE ACETYLTRANSFERASE COMPONENT OF PYRUVATE DEHYDROGENASE COMPLEX"/>
    <property type="match status" value="1"/>
</dbReference>
<dbReference type="GO" id="GO:0031405">
    <property type="term" value="F:lipoic acid binding"/>
    <property type="evidence" value="ECO:0007669"/>
    <property type="project" value="TreeGrafter"/>
</dbReference>
<keyword evidence="6 7" id="KW-0012">Acyltransferase</keyword>
<dbReference type="Gene3D" id="2.40.50.100">
    <property type="match status" value="1"/>
</dbReference>
<dbReference type="Gene3D" id="4.10.320.10">
    <property type="entry name" value="E3-binding domain"/>
    <property type="match status" value="1"/>
</dbReference>
<dbReference type="CDD" id="cd06849">
    <property type="entry name" value="lipoyl_domain"/>
    <property type="match status" value="1"/>
</dbReference>
<evidence type="ECO:0000256" key="7">
    <source>
        <dbReference type="RuleBase" id="RU003423"/>
    </source>
</evidence>
<comment type="similarity">
    <text evidence="2 7">Belongs to the 2-oxoacid dehydrogenase family.</text>
</comment>
<evidence type="ECO:0000256" key="5">
    <source>
        <dbReference type="ARBA" id="ARBA00022946"/>
    </source>
</evidence>
<dbReference type="GO" id="GO:0016407">
    <property type="term" value="F:acetyltransferase activity"/>
    <property type="evidence" value="ECO:0007669"/>
    <property type="project" value="TreeGrafter"/>
</dbReference>
<dbReference type="Gene3D" id="3.30.559.10">
    <property type="entry name" value="Chloramphenicol acetyltransferase-like domain"/>
    <property type="match status" value="1"/>
</dbReference>
<dbReference type="PANTHER" id="PTHR43178:SF5">
    <property type="entry name" value="LIPOAMIDE ACYLTRANSFERASE COMPONENT OF BRANCHED-CHAIN ALPHA-KETO ACID DEHYDROGENASE COMPLEX, MITOCHONDRIAL"/>
    <property type="match status" value="1"/>
</dbReference>
<evidence type="ECO:0000256" key="6">
    <source>
        <dbReference type="ARBA" id="ARBA00023315"/>
    </source>
</evidence>
<accession>A0A183F7X8</accession>
<dbReference type="PROSITE" id="PS00189">
    <property type="entry name" value="LIPOYL"/>
    <property type="match status" value="1"/>
</dbReference>
<dbReference type="FunFam" id="4.10.320.10:FF:000002">
    <property type="entry name" value="Dihydrolipoamide acetyltransferase component of pyruvate dehydrogenase complex"/>
    <property type="match status" value="1"/>
</dbReference>
<dbReference type="Proteomes" id="UP000050761">
    <property type="component" value="Unassembled WGS sequence"/>
</dbReference>
<dbReference type="SUPFAM" id="SSF51230">
    <property type="entry name" value="Single hybrid motif"/>
    <property type="match status" value="1"/>
</dbReference>
<evidence type="ECO:0000313" key="12">
    <source>
        <dbReference type="WBParaSite" id="HPBE_0000227001-mRNA-1"/>
    </source>
</evidence>
<evidence type="ECO:0000256" key="3">
    <source>
        <dbReference type="ARBA" id="ARBA00022679"/>
    </source>
</evidence>
<evidence type="ECO:0000259" key="9">
    <source>
        <dbReference type="PROSITE" id="PS50968"/>
    </source>
</evidence>
<feature type="domain" description="Peripheral subunit-binding (PSBD)" evidence="10">
    <location>
        <begin position="106"/>
        <end position="143"/>
    </location>
</feature>
<protein>
    <recommendedName>
        <fullName evidence="7">Dihydrolipoamide acetyltransferase component of pyruvate dehydrogenase complex</fullName>
        <ecNumber evidence="7">2.3.1.-</ecNumber>
    </recommendedName>
</protein>
<dbReference type="InterPro" id="IPR003016">
    <property type="entry name" value="2-oxoA_DH_lipoyl-BS"/>
</dbReference>
<sequence length="407" mass="44724">LVKVGDKVAQFDNLCEVQSDKAAVNITSRYDGIVRKIYADVGKVVRVGQPLIDIEVEGGVKEETPEKAETETHSRPKTEVLSARTSAADSSVHHEDGGHASPGKVLATPAVRRVAMENKVDLKKVKGSGAHGRVLKEDVLKYLGQVEQDHSYGSTNVRSSPAIGTQAKTFAPLTEDRKVPIRGYTRAMIKSMTEALKIPHFGYDDEICADALIAIRIELKELAKERNVKLSFMPFFVKAASMALLEYPLLNASIDENFENVIHKASHNISIAMDTPGGLVVPNIKHCEQRSIFEIAAELQRLHEDGKREKLTRDDLSGGTFALSNVGTIGGTYVSPVIMPPQVAIGALGKIQKLPRYDANDNIVPMNIFKVSWSADHRVVDGATMARFSNRWKFYLEHPSGMLAQMK</sequence>
<evidence type="ECO:0000256" key="4">
    <source>
        <dbReference type="ARBA" id="ARBA00022823"/>
    </source>
</evidence>
<organism evidence="11 12">
    <name type="scientific">Heligmosomoides polygyrus</name>
    <name type="common">Parasitic roundworm</name>
    <dbReference type="NCBI Taxonomy" id="6339"/>
    <lineage>
        <taxon>Eukaryota</taxon>
        <taxon>Metazoa</taxon>
        <taxon>Ecdysozoa</taxon>
        <taxon>Nematoda</taxon>
        <taxon>Chromadorea</taxon>
        <taxon>Rhabditida</taxon>
        <taxon>Rhabditina</taxon>
        <taxon>Rhabditomorpha</taxon>
        <taxon>Strongyloidea</taxon>
        <taxon>Heligmosomidae</taxon>
        <taxon>Heligmosomoides</taxon>
    </lineage>
</organism>
<feature type="region of interest" description="Disordered" evidence="8">
    <location>
        <begin position="59"/>
        <end position="104"/>
    </location>
</feature>
<dbReference type="InterPro" id="IPR004167">
    <property type="entry name" value="PSBD"/>
</dbReference>
<evidence type="ECO:0000256" key="1">
    <source>
        <dbReference type="ARBA" id="ARBA00001938"/>
    </source>
</evidence>
<dbReference type="SUPFAM" id="SSF52777">
    <property type="entry name" value="CoA-dependent acyltransferases"/>
    <property type="match status" value="1"/>
</dbReference>
<dbReference type="EC" id="2.3.1.-" evidence="7"/>
<dbReference type="InterPro" id="IPR011053">
    <property type="entry name" value="Single_hybrid_motif"/>
</dbReference>
<dbReference type="GO" id="GO:0005739">
    <property type="term" value="C:mitochondrion"/>
    <property type="evidence" value="ECO:0007669"/>
    <property type="project" value="TreeGrafter"/>
</dbReference>
<keyword evidence="5" id="KW-0809">Transit peptide</keyword>
<dbReference type="PROSITE" id="PS51826">
    <property type="entry name" value="PSBD"/>
    <property type="match status" value="1"/>
</dbReference>
<dbReference type="FunFam" id="3.30.559.10:FF:000027">
    <property type="entry name" value="Dihydrolipoamide acetyltransferase component of pyruvate dehydrogenase complex"/>
    <property type="match status" value="1"/>
</dbReference>
<dbReference type="AlphaFoldDB" id="A0A183F7X8"/>
<evidence type="ECO:0000256" key="2">
    <source>
        <dbReference type="ARBA" id="ARBA00007317"/>
    </source>
</evidence>
<evidence type="ECO:0000313" key="11">
    <source>
        <dbReference type="Proteomes" id="UP000050761"/>
    </source>
</evidence>
<reference evidence="12" key="1">
    <citation type="submission" date="2019-09" db="UniProtKB">
        <authorList>
            <consortium name="WormBaseParasite"/>
        </authorList>
    </citation>
    <scope>IDENTIFICATION</scope>
</reference>
<dbReference type="InterPro" id="IPR001078">
    <property type="entry name" value="2-oxoacid_DH_actylTfrase"/>
</dbReference>
<proteinExistence type="inferred from homology"/>
<dbReference type="InterPro" id="IPR036625">
    <property type="entry name" value="E3-bd_dom_sf"/>
</dbReference>
<evidence type="ECO:0000256" key="8">
    <source>
        <dbReference type="SAM" id="MobiDB-lite"/>
    </source>
</evidence>
<dbReference type="Pfam" id="PF02817">
    <property type="entry name" value="E3_binding"/>
    <property type="match status" value="1"/>
</dbReference>
<dbReference type="WBParaSite" id="HPBE_0000227001-mRNA-1">
    <property type="protein sequence ID" value="HPBE_0000227001-mRNA-1"/>
    <property type="gene ID" value="HPBE_0000227001"/>
</dbReference>
<evidence type="ECO:0000259" key="10">
    <source>
        <dbReference type="PROSITE" id="PS51826"/>
    </source>
</evidence>
<dbReference type="SUPFAM" id="SSF47005">
    <property type="entry name" value="Peripheral subunit-binding domain of 2-oxo acid dehydrogenase complex"/>
    <property type="match status" value="1"/>
</dbReference>
<dbReference type="Pfam" id="PF00364">
    <property type="entry name" value="Biotin_lipoyl"/>
    <property type="match status" value="1"/>
</dbReference>
<comment type="cofactor">
    <cofactor evidence="1 7">
        <name>(R)-lipoate</name>
        <dbReference type="ChEBI" id="CHEBI:83088"/>
    </cofactor>
</comment>
<feature type="domain" description="Lipoyl-binding" evidence="9">
    <location>
        <begin position="1"/>
        <end position="55"/>
    </location>
</feature>
<feature type="compositionally biased region" description="Basic and acidic residues" evidence="8">
    <location>
        <begin position="59"/>
        <end position="78"/>
    </location>
</feature>
<dbReference type="InterPro" id="IPR000089">
    <property type="entry name" value="Biotin_lipoyl"/>
</dbReference>
<dbReference type="InterPro" id="IPR023213">
    <property type="entry name" value="CAT-like_dom_sf"/>
</dbReference>
<name>A0A183F7X8_HELPZ</name>
<keyword evidence="11" id="KW-1185">Reference proteome</keyword>
<dbReference type="PROSITE" id="PS50968">
    <property type="entry name" value="BIOTINYL_LIPOYL"/>
    <property type="match status" value="1"/>
</dbReference>
<dbReference type="Pfam" id="PF00198">
    <property type="entry name" value="2-oxoacid_dh"/>
    <property type="match status" value="1"/>
</dbReference>
<dbReference type="InterPro" id="IPR050743">
    <property type="entry name" value="2-oxoacid_DH_E2_comp"/>
</dbReference>